<reference evidence="4" key="1">
    <citation type="journal article" date="2019" name="Int. J. Syst. Evol. Microbiol.">
        <title>The Global Catalogue of Microorganisms (GCM) 10K type strain sequencing project: providing services to taxonomists for standard genome sequencing and annotation.</title>
        <authorList>
            <consortium name="The Broad Institute Genomics Platform"/>
            <consortium name="The Broad Institute Genome Sequencing Center for Infectious Disease"/>
            <person name="Wu L."/>
            <person name="Ma J."/>
        </authorList>
    </citation>
    <scope>NUCLEOTIDE SEQUENCE [LARGE SCALE GENOMIC DNA]</scope>
    <source>
        <strain evidence="4">JCM 16374</strain>
    </source>
</reference>
<evidence type="ECO:0000313" key="4">
    <source>
        <dbReference type="Proteomes" id="UP001500994"/>
    </source>
</evidence>
<comment type="caution">
    <text evidence="3">The sequence shown here is derived from an EMBL/GenBank/DDBJ whole genome shotgun (WGS) entry which is preliminary data.</text>
</comment>
<name>A0ABP6E3J7_9ACTN</name>
<protein>
    <submittedName>
        <fullName evidence="3">Uncharacterized protein</fullName>
    </submittedName>
</protein>
<gene>
    <name evidence="3" type="ORF">GCM10009864_24010</name>
</gene>
<dbReference type="EMBL" id="BAAARK010000006">
    <property type="protein sequence ID" value="GAA2657042.1"/>
    <property type="molecule type" value="Genomic_DNA"/>
</dbReference>
<keyword evidence="4" id="KW-1185">Reference proteome</keyword>
<keyword evidence="2" id="KW-0812">Transmembrane</keyword>
<accession>A0ABP6E3J7</accession>
<evidence type="ECO:0000313" key="3">
    <source>
        <dbReference type="EMBL" id="GAA2657042.1"/>
    </source>
</evidence>
<feature type="region of interest" description="Disordered" evidence="1">
    <location>
        <begin position="1"/>
        <end position="33"/>
    </location>
</feature>
<keyword evidence="2" id="KW-1133">Transmembrane helix</keyword>
<feature type="transmembrane region" description="Helical" evidence="2">
    <location>
        <begin position="76"/>
        <end position="102"/>
    </location>
</feature>
<feature type="transmembrane region" description="Helical" evidence="2">
    <location>
        <begin position="44"/>
        <end position="64"/>
    </location>
</feature>
<sequence>MCVGQHERRAPALREPRGRDTPRSRPHRAAQARGASWWRGTLRLLPYGFPILYLLQLAMLLGLLMNRSGTLEQAAYAWPALAVCATVGAVAATAVVVARLLALGTYRWRR</sequence>
<evidence type="ECO:0000256" key="1">
    <source>
        <dbReference type="SAM" id="MobiDB-lite"/>
    </source>
</evidence>
<keyword evidence="2" id="KW-0472">Membrane</keyword>
<evidence type="ECO:0000256" key="2">
    <source>
        <dbReference type="SAM" id="Phobius"/>
    </source>
</evidence>
<dbReference type="Proteomes" id="UP001500994">
    <property type="component" value="Unassembled WGS sequence"/>
</dbReference>
<organism evidence="3 4">
    <name type="scientific">Streptomyces lunalinharesii</name>
    <dbReference type="NCBI Taxonomy" id="333384"/>
    <lineage>
        <taxon>Bacteria</taxon>
        <taxon>Bacillati</taxon>
        <taxon>Actinomycetota</taxon>
        <taxon>Actinomycetes</taxon>
        <taxon>Kitasatosporales</taxon>
        <taxon>Streptomycetaceae</taxon>
        <taxon>Streptomyces</taxon>
    </lineage>
</organism>
<proteinExistence type="predicted"/>
<feature type="compositionally biased region" description="Basic and acidic residues" evidence="1">
    <location>
        <begin position="1"/>
        <end position="23"/>
    </location>
</feature>